<sequence>MDRFSPSKVHGGGRLCGVLLASLFTSMTFAGQWIQHGPFHLSILPDHTCVYEAELTPY</sequence>
<dbReference type="EMBL" id="ML738807">
    <property type="protein sequence ID" value="KAE8155740.1"/>
    <property type="molecule type" value="Genomic_DNA"/>
</dbReference>
<protein>
    <submittedName>
        <fullName evidence="1">Uncharacterized protein</fullName>
    </submittedName>
</protein>
<name>A0A5N6UAY1_ASPTM</name>
<accession>A0A5N6UAY1</accession>
<reference evidence="1 2" key="1">
    <citation type="submission" date="2019-04" db="EMBL/GenBank/DDBJ databases">
        <title>Friends and foes A comparative genomics study of 23 Aspergillus species from section Flavi.</title>
        <authorList>
            <consortium name="DOE Joint Genome Institute"/>
            <person name="Kjaerbolling I."/>
            <person name="Vesth T."/>
            <person name="Frisvad J.C."/>
            <person name="Nybo J.L."/>
            <person name="Theobald S."/>
            <person name="Kildgaard S."/>
            <person name="Isbrandt T."/>
            <person name="Kuo A."/>
            <person name="Sato A."/>
            <person name="Lyhne E.K."/>
            <person name="Kogle M.E."/>
            <person name="Wiebenga A."/>
            <person name="Kun R.S."/>
            <person name="Lubbers R.J."/>
            <person name="Makela M.R."/>
            <person name="Barry K."/>
            <person name="Chovatia M."/>
            <person name="Clum A."/>
            <person name="Daum C."/>
            <person name="Haridas S."/>
            <person name="He G."/>
            <person name="LaButti K."/>
            <person name="Lipzen A."/>
            <person name="Mondo S."/>
            <person name="Riley R."/>
            <person name="Salamov A."/>
            <person name="Simmons B.A."/>
            <person name="Magnuson J.K."/>
            <person name="Henrissat B."/>
            <person name="Mortensen U.H."/>
            <person name="Larsen T.O."/>
            <person name="Devries R.P."/>
            <person name="Grigoriev I.V."/>
            <person name="Machida M."/>
            <person name="Baker S.E."/>
            <person name="Andersen M.R."/>
        </authorList>
    </citation>
    <scope>NUCLEOTIDE SEQUENCE [LARGE SCALE GENOMIC DNA]</scope>
    <source>
        <strain evidence="1 2">CBS 117626</strain>
    </source>
</reference>
<gene>
    <name evidence="1" type="ORF">BDV40DRAFT_283040</name>
</gene>
<dbReference type="Proteomes" id="UP000326950">
    <property type="component" value="Unassembled WGS sequence"/>
</dbReference>
<proteinExistence type="predicted"/>
<dbReference type="AlphaFoldDB" id="A0A5N6UAY1"/>
<organism evidence="1 2">
    <name type="scientific">Aspergillus tamarii</name>
    <dbReference type="NCBI Taxonomy" id="41984"/>
    <lineage>
        <taxon>Eukaryota</taxon>
        <taxon>Fungi</taxon>
        <taxon>Dikarya</taxon>
        <taxon>Ascomycota</taxon>
        <taxon>Pezizomycotina</taxon>
        <taxon>Eurotiomycetes</taxon>
        <taxon>Eurotiomycetidae</taxon>
        <taxon>Eurotiales</taxon>
        <taxon>Aspergillaceae</taxon>
        <taxon>Aspergillus</taxon>
        <taxon>Aspergillus subgen. Circumdati</taxon>
    </lineage>
</organism>
<evidence type="ECO:0000313" key="1">
    <source>
        <dbReference type="EMBL" id="KAE8155740.1"/>
    </source>
</evidence>
<evidence type="ECO:0000313" key="2">
    <source>
        <dbReference type="Proteomes" id="UP000326950"/>
    </source>
</evidence>
<keyword evidence="2" id="KW-1185">Reference proteome</keyword>